<dbReference type="PANTHER" id="PTHR42718">
    <property type="entry name" value="MAJOR FACILITATOR SUPERFAMILY MULTIDRUG TRANSPORTER MFSC"/>
    <property type="match status" value="1"/>
</dbReference>
<accession>A0ABN8VBH4</accession>
<dbReference type="InterPro" id="IPR011701">
    <property type="entry name" value="MFS"/>
</dbReference>
<feature type="transmembrane region" description="Helical" evidence="7">
    <location>
        <begin position="60"/>
        <end position="79"/>
    </location>
</feature>
<feature type="transmembrane region" description="Helical" evidence="7">
    <location>
        <begin position="363"/>
        <end position="384"/>
    </location>
</feature>
<dbReference type="SUPFAM" id="SSF103473">
    <property type="entry name" value="MFS general substrate transporter"/>
    <property type="match status" value="1"/>
</dbReference>
<sequence>MTSAAAGPGSAVPGARLVMPVILLAIFTVPLSVSGTAVSLGDIADDLGSSPTGEQWVLNGYNLTFACSTLVWGSVADIIGRWRALLTGLLTFGAGSAISLVATDYLTLDGARLVAGAGAGAVFSVGSAVVSSNFRGERRTRAFALLGSVAGLSLAFGPTLCGLLTEMAGWRLVYGFQLVCLVLACAGMPLIRRAADHERRQAVRIDVAGAVLFCGATTLVLGGLALGSETGWASLPFLLCTVVGLACYGLFAWRESTAPSPLLSLRTLRSRRFSGITLVVAVASFTFTNAVAYLPVFLQGAFGFSPGASGAFLMFLTVPVLVAPLIAGRLAARGTPVDSIMTWSIALLVVGLVLTGVSAGPGLVWMALPMVIVGIGFGLQAGLVDGEALAQVPEKEAGMGAGWINTVRLGSEAIAVSLFGSLFASFVGSAAQASRQGFAAITVGSTLFAAVIGVWSVVLMRRGRHGEARPGEPGRTVEDAQDTAGTAPR</sequence>
<evidence type="ECO:0000256" key="1">
    <source>
        <dbReference type="ARBA" id="ARBA00004651"/>
    </source>
</evidence>
<dbReference type="Gene3D" id="1.20.1250.20">
    <property type="entry name" value="MFS general substrate transporter like domains"/>
    <property type="match status" value="1"/>
</dbReference>
<feature type="transmembrane region" description="Helical" evidence="7">
    <location>
        <begin position="308"/>
        <end position="328"/>
    </location>
</feature>
<name>A0ABN8VBH4_STRGL</name>
<keyword evidence="4 7" id="KW-0472">Membrane</keyword>
<feature type="transmembrane region" description="Helical" evidence="7">
    <location>
        <begin position="437"/>
        <end position="459"/>
    </location>
</feature>
<evidence type="ECO:0000259" key="8">
    <source>
        <dbReference type="PROSITE" id="PS50850"/>
    </source>
</evidence>
<dbReference type="RefSeq" id="WP_128863561.1">
    <property type="nucleotide sequence ID" value="NZ_CAKXYP010000022.1"/>
</dbReference>
<comment type="subcellular location">
    <subcellularLocation>
        <location evidence="1">Cell membrane</location>
        <topology evidence="1">Multi-pass membrane protein</topology>
    </subcellularLocation>
</comment>
<dbReference type="Gene3D" id="1.20.1720.10">
    <property type="entry name" value="Multidrug resistance protein D"/>
    <property type="match status" value="1"/>
</dbReference>
<evidence type="ECO:0000313" key="10">
    <source>
        <dbReference type="Proteomes" id="UP001154015"/>
    </source>
</evidence>
<keyword evidence="3 7" id="KW-1133">Transmembrane helix</keyword>
<dbReference type="InterPro" id="IPR020846">
    <property type="entry name" value="MFS_dom"/>
</dbReference>
<gene>
    <name evidence="9" type="ORF">SGL43_06214</name>
</gene>
<comment type="caution">
    <text evidence="9">The sequence shown here is derived from an EMBL/GenBank/DDBJ whole genome shotgun (WGS) entry which is preliminary data.</text>
</comment>
<dbReference type="PROSITE" id="PS50850">
    <property type="entry name" value="MFS"/>
    <property type="match status" value="1"/>
</dbReference>
<feature type="transmembrane region" description="Helical" evidence="7">
    <location>
        <begin position="113"/>
        <end position="130"/>
    </location>
</feature>
<feature type="region of interest" description="Disordered" evidence="6">
    <location>
        <begin position="465"/>
        <end position="489"/>
    </location>
</feature>
<keyword evidence="10" id="KW-1185">Reference proteome</keyword>
<evidence type="ECO:0000256" key="5">
    <source>
        <dbReference type="ARBA" id="ARBA00023251"/>
    </source>
</evidence>
<feature type="transmembrane region" description="Helical" evidence="7">
    <location>
        <begin position="203"/>
        <end position="226"/>
    </location>
</feature>
<feature type="transmembrane region" description="Helical" evidence="7">
    <location>
        <begin position="86"/>
        <end position="107"/>
    </location>
</feature>
<dbReference type="CDD" id="cd17321">
    <property type="entry name" value="MFS_MMR_MDR_like"/>
    <property type="match status" value="1"/>
</dbReference>
<dbReference type="PANTHER" id="PTHR42718:SF49">
    <property type="entry name" value="EXPORT PROTEIN"/>
    <property type="match status" value="1"/>
</dbReference>
<reference evidence="9" key="1">
    <citation type="submission" date="2022-03" db="EMBL/GenBank/DDBJ databases">
        <authorList>
            <person name="Leyn A S."/>
        </authorList>
    </citation>
    <scope>NUCLEOTIDE SEQUENCE</scope>
    <source>
        <strain evidence="9">Streptomyces globisporus 4-3</strain>
    </source>
</reference>
<evidence type="ECO:0000256" key="2">
    <source>
        <dbReference type="ARBA" id="ARBA00022692"/>
    </source>
</evidence>
<feature type="domain" description="Major facilitator superfamily (MFS) profile" evidence="8">
    <location>
        <begin position="18"/>
        <end position="462"/>
    </location>
</feature>
<feature type="transmembrane region" description="Helical" evidence="7">
    <location>
        <begin position="413"/>
        <end position="431"/>
    </location>
</feature>
<feature type="transmembrane region" description="Helical" evidence="7">
    <location>
        <begin position="232"/>
        <end position="253"/>
    </location>
</feature>
<evidence type="ECO:0000313" key="9">
    <source>
        <dbReference type="EMBL" id="CAH9419159.1"/>
    </source>
</evidence>
<evidence type="ECO:0000256" key="6">
    <source>
        <dbReference type="SAM" id="MobiDB-lite"/>
    </source>
</evidence>
<dbReference type="EMBL" id="CAKXYP010000022">
    <property type="protein sequence ID" value="CAH9419159.1"/>
    <property type="molecule type" value="Genomic_DNA"/>
</dbReference>
<keyword evidence="5" id="KW-0046">Antibiotic resistance</keyword>
<feature type="compositionally biased region" description="Basic and acidic residues" evidence="6">
    <location>
        <begin position="465"/>
        <end position="478"/>
    </location>
</feature>
<evidence type="ECO:0000256" key="7">
    <source>
        <dbReference type="SAM" id="Phobius"/>
    </source>
</evidence>
<feature type="transmembrane region" description="Helical" evidence="7">
    <location>
        <begin position="142"/>
        <end position="165"/>
    </location>
</feature>
<organism evidence="9 10">
    <name type="scientific">Streptomyces globisporus</name>
    <dbReference type="NCBI Taxonomy" id="1908"/>
    <lineage>
        <taxon>Bacteria</taxon>
        <taxon>Bacillati</taxon>
        <taxon>Actinomycetota</taxon>
        <taxon>Actinomycetes</taxon>
        <taxon>Kitasatosporales</taxon>
        <taxon>Streptomycetaceae</taxon>
        <taxon>Streptomyces</taxon>
    </lineage>
</organism>
<feature type="transmembrane region" description="Helical" evidence="7">
    <location>
        <begin position="340"/>
        <end position="357"/>
    </location>
</feature>
<dbReference type="Proteomes" id="UP001154015">
    <property type="component" value="Unassembled WGS sequence"/>
</dbReference>
<proteinExistence type="predicted"/>
<feature type="transmembrane region" description="Helical" evidence="7">
    <location>
        <begin position="171"/>
        <end position="191"/>
    </location>
</feature>
<dbReference type="InterPro" id="IPR036259">
    <property type="entry name" value="MFS_trans_sf"/>
</dbReference>
<feature type="transmembrane region" description="Helical" evidence="7">
    <location>
        <begin position="21"/>
        <end position="40"/>
    </location>
</feature>
<feature type="transmembrane region" description="Helical" evidence="7">
    <location>
        <begin position="273"/>
        <end position="296"/>
    </location>
</feature>
<keyword evidence="2 7" id="KW-0812">Transmembrane</keyword>
<evidence type="ECO:0000256" key="3">
    <source>
        <dbReference type="ARBA" id="ARBA00022989"/>
    </source>
</evidence>
<protein>
    <recommendedName>
        <fullName evidence="8">Major facilitator superfamily (MFS) profile domain-containing protein</fullName>
    </recommendedName>
</protein>
<dbReference type="Pfam" id="PF07690">
    <property type="entry name" value="MFS_1"/>
    <property type="match status" value="1"/>
</dbReference>
<evidence type="ECO:0000256" key="4">
    <source>
        <dbReference type="ARBA" id="ARBA00023136"/>
    </source>
</evidence>